<comment type="caution">
    <text evidence="5">The sequence shown here is derived from an EMBL/GenBank/DDBJ whole genome shotgun (WGS) entry which is preliminary data.</text>
</comment>
<feature type="transmembrane region" description="Helical" evidence="4">
    <location>
        <begin position="156"/>
        <end position="177"/>
    </location>
</feature>
<dbReference type="GO" id="GO:0016020">
    <property type="term" value="C:membrane"/>
    <property type="evidence" value="ECO:0007669"/>
    <property type="project" value="InterPro"/>
</dbReference>
<dbReference type="RefSeq" id="XP_041287319.1">
    <property type="nucleotide sequence ID" value="XM_041443692.1"/>
</dbReference>
<evidence type="ECO:0000313" key="6">
    <source>
        <dbReference type="Proteomes" id="UP000823399"/>
    </source>
</evidence>
<evidence type="ECO:0000313" key="5">
    <source>
        <dbReference type="EMBL" id="KAG2093761.1"/>
    </source>
</evidence>
<keyword evidence="1 4" id="KW-0812">Transmembrane</keyword>
<name>A0A9P7EXD2_9AGAM</name>
<keyword evidence="3 4" id="KW-0472">Membrane</keyword>
<reference evidence="5" key="1">
    <citation type="journal article" date="2020" name="New Phytol.">
        <title>Comparative genomics reveals dynamic genome evolution in host specialist ectomycorrhizal fungi.</title>
        <authorList>
            <person name="Lofgren L.A."/>
            <person name="Nguyen N.H."/>
            <person name="Vilgalys R."/>
            <person name="Ruytinx J."/>
            <person name="Liao H.L."/>
            <person name="Branco S."/>
            <person name="Kuo A."/>
            <person name="LaButti K."/>
            <person name="Lipzen A."/>
            <person name="Andreopoulos W."/>
            <person name="Pangilinan J."/>
            <person name="Riley R."/>
            <person name="Hundley H."/>
            <person name="Na H."/>
            <person name="Barry K."/>
            <person name="Grigoriev I.V."/>
            <person name="Stajich J.E."/>
            <person name="Kennedy P.G."/>
        </authorList>
    </citation>
    <scope>NUCLEOTIDE SEQUENCE</scope>
    <source>
        <strain evidence="5">FC423</strain>
    </source>
</reference>
<sequence length="196" mass="22192">MKLCPRDADLLREISSLSTMRVWYPTHLQKMPKVSWSCLTSLAQHHGFHPAAKSIMDYGMQLSTFSEGCSDLHLTLDLPPFTNHLLERASIRALRRTYPPDWLLIQGVSASREKRMAILNELISAVKFIKFFAWGDHWIKRSTDARGVETNGMVKVLFSMIWTSALILASLISFFTFGYQGNQLAASVAFMPIALL</sequence>
<protein>
    <submittedName>
        <fullName evidence="5">Uncharacterized protein</fullName>
    </submittedName>
</protein>
<keyword evidence="6" id="KW-1185">Reference proteome</keyword>
<evidence type="ECO:0000256" key="4">
    <source>
        <dbReference type="SAM" id="Phobius"/>
    </source>
</evidence>
<keyword evidence="2 4" id="KW-1133">Transmembrane helix</keyword>
<evidence type="ECO:0000256" key="3">
    <source>
        <dbReference type="ARBA" id="ARBA00023136"/>
    </source>
</evidence>
<dbReference type="Proteomes" id="UP000823399">
    <property type="component" value="Unassembled WGS sequence"/>
</dbReference>
<accession>A0A9P7EXD2</accession>
<dbReference type="InterPro" id="IPR036640">
    <property type="entry name" value="ABC1_TM_sf"/>
</dbReference>
<dbReference type="EMBL" id="JABBWM010000083">
    <property type="protein sequence ID" value="KAG2093761.1"/>
    <property type="molecule type" value="Genomic_DNA"/>
</dbReference>
<organism evidence="5 6">
    <name type="scientific">Suillus discolor</name>
    <dbReference type="NCBI Taxonomy" id="1912936"/>
    <lineage>
        <taxon>Eukaryota</taxon>
        <taxon>Fungi</taxon>
        <taxon>Dikarya</taxon>
        <taxon>Basidiomycota</taxon>
        <taxon>Agaricomycotina</taxon>
        <taxon>Agaricomycetes</taxon>
        <taxon>Agaricomycetidae</taxon>
        <taxon>Boletales</taxon>
        <taxon>Suillineae</taxon>
        <taxon>Suillaceae</taxon>
        <taxon>Suillus</taxon>
    </lineage>
</organism>
<evidence type="ECO:0000256" key="2">
    <source>
        <dbReference type="ARBA" id="ARBA00022989"/>
    </source>
</evidence>
<dbReference type="GeneID" id="64705951"/>
<gene>
    <name evidence="5" type="ORF">F5147DRAFT_820942</name>
</gene>
<proteinExistence type="predicted"/>
<evidence type="ECO:0000256" key="1">
    <source>
        <dbReference type="ARBA" id="ARBA00022692"/>
    </source>
</evidence>
<dbReference type="OrthoDB" id="3182339at2759"/>
<dbReference type="AlphaFoldDB" id="A0A9P7EXD2"/>
<dbReference type="Gene3D" id="1.20.1560.10">
    <property type="entry name" value="ABC transporter type 1, transmembrane domain"/>
    <property type="match status" value="1"/>
</dbReference>
<dbReference type="GO" id="GO:0005524">
    <property type="term" value="F:ATP binding"/>
    <property type="evidence" value="ECO:0007669"/>
    <property type="project" value="InterPro"/>
</dbReference>